<dbReference type="InterPro" id="IPR054402">
    <property type="entry name" value="Tt1218-like_dom"/>
</dbReference>
<feature type="transmembrane region" description="Helical" evidence="1">
    <location>
        <begin position="12"/>
        <end position="34"/>
    </location>
</feature>
<name>A0A7X0NEE5_9GAMM</name>
<keyword evidence="1" id="KW-1133">Transmembrane helix</keyword>
<feature type="domain" description="Type IV pilin Tt1218-like" evidence="2">
    <location>
        <begin position="33"/>
        <end position="106"/>
    </location>
</feature>
<dbReference type="Pfam" id="PF22150">
    <property type="entry name" value="Tt1218-like"/>
    <property type="match status" value="1"/>
</dbReference>
<dbReference type="RefSeq" id="WP_184421786.1">
    <property type="nucleotide sequence ID" value="NZ_AP027362.1"/>
</dbReference>
<dbReference type="AlphaFoldDB" id="A0A7X0NEE5"/>
<keyword evidence="1" id="KW-0812">Transmembrane</keyword>
<protein>
    <submittedName>
        <fullName evidence="3">Type IV pilus assembly protein PilV</fullName>
    </submittedName>
</protein>
<dbReference type="NCBIfam" id="TIGR02523">
    <property type="entry name" value="type_IV_pilV"/>
    <property type="match status" value="1"/>
</dbReference>
<comment type="caution">
    <text evidence="3">The sequence shown here is derived from an EMBL/GenBank/DDBJ whole genome shotgun (WGS) entry which is preliminary data.</text>
</comment>
<evidence type="ECO:0000313" key="4">
    <source>
        <dbReference type="Proteomes" id="UP000537141"/>
    </source>
</evidence>
<sequence>MYNHKKSQQNGMTFIEVLIALVIMVTGILGAVAMQATAKKGSFDAMQRALASGLAQDILERMRSNDATTLASYAGTDYGAALNAVPASRCSSPATICTAAEMVTNDQYEWELALMGADVLQGTKKVGGLTGARGCITVASINQVTVTISWQGRTNITDSSTGTCGTSGKKRRQITIEAFIY</sequence>
<evidence type="ECO:0000313" key="3">
    <source>
        <dbReference type="EMBL" id="MBB6541909.1"/>
    </source>
</evidence>
<organism evidence="3 4">
    <name type="scientific">Thalassotalea piscium</name>
    <dbReference type="NCBI Taxonomy" id="1230533"/>
    <lineage>
        <taxon>Bacteria</taxon>
        <taxon>Pseudomonadati</taxon>
        <taxon>Pseudomonadota</taxon>
        <taxon>Gammaproteobacteria</taxon>
        <taxon>Alteromonadales</taxon>
        <taxon>Colwelliaceae</taxon>
        <taxon>Thalassotalea</taxon>
    </lineage>
</organism>
<keyword evidence="1" id="KW-0472">Membrane</keyword>
<dbReference type="EMBL" id="JACHHU010000001">
    <property type="protein sequence ID" value="MBB6541909.1"/>
    <property type="molecule type" value="Genomic_DNA"/>
</dbReference>
<dbReference type="NCBIfam" id="TIGR02532">
    <property type="entry name" value="IV_pilin_GFxxxE"/>
    <property type="match status" value="1"/>
</dbReference>
<proteinExistence type="predicted"/>
<gene>
    <name evidence="3" type="ORF">HNQ55_000383</name>
</gene>
<dbReference type="Pfam" id="PF07963">
    <property type="entry name" value="N_methyl"/>
    <property type="match status" value="1"/>
</dbReference>
<evidence type="ECO:0000259" key="2">
    <source>
        <dbReference type="Pfam" id="PF22150"/>
    </source>
</evidence>
<accession>A0A7X0NEE5</accession>
<evidence type="ECO:0000256" key="1">
    <source>
        <dbReference type="SAM" id="Phobius"/>
    </source>
</evidence>
<reference evidence="3 4" key="1">
    <citation type="submission" date="2020-08" db="EMBL/GenBank/DDBJ databases">
        <title>Genomic Encyclopedia of Type Strains, Phase IV (KMG-IV): sequencing the most valuable type-strain genomes for metagenomic binning, comparative biology and taxonomic classification.</title>
        <authorList>
            <person name="Goeker M."/>
        </authorList>
    </citation>
    <scope>NUCLEOTIDE SEQUENCE [LARGE SCALE GENOMIC DNA]</scope>
    <source>
        <strain evidence="3 4">DSM 26287</strain>
    </source>
</reference>
<dbReference type="InterPro" id="IPR012902">
    <property type="entry name" value="N_methyl_site"/>
</dbReference>
<dbReference type="InterPro" id="IPR013362">
    <property type="entry name" value="Pilus_4_PilV"/>
</dbReference>
<keyword evidence="4" id="KW-1185">Reference proteome</keyword>
<dbReference type="Proteomes" id="UP000537141">
    <property type="component" value="Unassembled WGS sequence"/>
</dbReference>